<dbReference type="OrthoDB" id="3344043at2759"/>
<evidence type="ECO:0000313" key="2">
    <source>
        <dbReference type="EMBL" id="KAF7359074.1"/>
    </source>
</evidence>
<proteinExistence type="predicted"/>
<dbReference type="AlphaFoldDB" id="A0A8H6YIW1"/>
<evidence type="ECO:0000256" key="1">
    <source>
        <dbReference type="SAM" id="Phobius"/>
    </source>
</evidence>
<protein>
    <submittedName>
        <fullName evidence="2">Uncharacterized protein</fullName>
    </submittedName>
</protein>
<dbReference type="EMBL" id="JACAZH010000009">
    <property type="protein sequence ID" value="KAF7359074.1"/>
    <property type="molecule type" value="Genomic_DNA"/>
</dbReference>
<feature type="transmembrane region" description="Helical" evidence="1">
    <location>
        <begin position="89"/>
        <end position="116"/>
    </location>
</feature>
<accession>A0A8H6YIW1</accession>
<sequence>MAPTYNIADLPWNTEGPAEPAPNKEQRGLFDTVSIASSCSSSHSATRFRGKGILLLGLGICLSVILLLLGLSIKIFVANEYIRQGIEIITTASLGSTLAIIWTLAVFLLLTLPLVIRLDGYRLAWAWLEASVDNGHNRPTPFQLGVIMNILHGANFLALFGGLRYLYGSTTRPSYKPPILRRAMFILALGLGLVYSFSILVIALSISSTAMSFSQLIEYRGTWPQLSRQINSSMCAATGGGLAQGINLCGLETSGDNPFSASLPEALATLTNNSASNAVASGDDGTAIIVPASIPKDVAYSGTSFGVISACQSITDQCIGSGPSYGPPDYLALSCPSSVSFNAGFNTSTSSYPFGILDNSGNEYETPYLVDSNPFRFGAVAVSAAYRAPTDTFAGNTGFFVHGTAGAFNVLTCSVTVRSVGYTYFNGTFVVDPSITAAASDLDITRRIAAMTSAAYLSIRVPAAIDGSGIADGDYTSAFARELSRELIAFSAALYAPGPTQKLQTVLPVLGSRLSLVLLVLILIWIVAYCGFVLFLTVSAVLASSASPYTLLARSRLAEPLTAVHTAYGRAEPHRTWEQSNQRLFSVETGLDRLSVGPTTSNAGGLAFGISRAVIASSSV</sequence>
<keyword evidence="3" id="KW-1185">Reference proteome</keyword>
<organism evidence="2 3">
    <name type="scientific">Mycena sanguinolenta</name>
    <dbReference type="NCBI Taxonomy" id="230812"/>
    <lineage>
        <taxon>Eukaryota</taxon>
        <taxon>Fungi</taxon>
        <taxon>Dikarya</taxon>
        <taxon>Basidiomycota</taxon>
        <taxon>Agaricomycotina</taxon>
        <taxon>Agaricomycetes</taxon>
        <taxon>Agaricomycetidae</taxon>
        <taxon>Agaricales</taxon>
        <taxon>Marasmiineae</taxon>
        <taxon>Mycenaceae</taxon>
        <taxon>Mycena</taxon>
    </lineage>
</organism>
<gene>
    <name evidence="2" type="ORF">MSAN_01248500</name>
</gene>
<feature type="transmembrane region" description="Helical" evidence="1">
    <location>
        <begin position="53"/>
        <end position="77"/>
    </location>
</feature>
<keyword evidence="1" id="KW-0812">Transmembrane</keyword>
<reference evidence="2" key="1">
    <citation type="submission" date="2020-05" db="EMBL/GenBank/DDBJ databases">
        <title>Mycena genomes resolve the evolution of fungal bioluminescence.</title>
        <authorList>
            <person name="Tsai I.J."/>
        </authorList>
    </citation>
    <scope>NUCLEOTIDE SEQUENCE</scope>
    <source>
        <strain evidence="2">160909Yilan</strain>
    </source>
</reference>
<keyword evidence="1" id="KW-1133">Transmembrane helix</keyword>
<feature type="transmembrane region" description="Helical" evidence="1">
    <location>
        <begin position="142"/>
        <end position="163"/>
    </location>
</feature>
<feature type="transmembrane region" description="Helical" evidence="1">
    <location>
        <begin position="516"/>
        <end position="542"/>
    </location>
</feature>
<comment type="caution">
    <text evidence="2">The sequence shown here is derived from an EMBL/GenBank/DDBJ whole genome shotgun (WGS) entry which is preliminary data.</text>
</comment>
<dbReference type="Proteomes" id="UP000623467">
    <property type="component" value="Unassembled WGS sequence"/>
</dbReference>
<name>A0A8H6YIW1_9AGAR</name>
<evidence type="ECO:0000313" key="3">
    <source>
        <dbReference type="Proteomes" id="UP000623467"/>
    </source>
</evidence>
<feature type="transmembrane region" description="Helical" evidence="1">
    <location>
        <begin position="184"/>
        <end position="206"/>
    </location>
</feature>
<keyword evidence="1" id="KW-0472">Membrane</keyword>